<dbReference type="AlphaFoldDB" id="A0AAW1CU43"/>
<accession>A0AAW1CU43</accession>
<dbReference type="EMBL" id="JAPXFL010000009">
    <property type="protein sequence ID" value="KAK9501817.1"/>
    <property type="molecule type" value="Genomic_DNA"/>
</dbReference>
<feature type="chain" id="PRO_5043452399" description="Chitin-binding type-2 domain-containing protein" evidence="1">
    <location>
        <begin position="20"/>
        <end position="272"/>
    </location>
</feature>
<protein>
    <recommendedName>
        <fullName evidence="2">Chitin-binding type-2 domain-containing protein</fullName>
    </recommendedName>
</protein>
<dbReference type="GO" id="GO:0008061">
    <property type="term" value="F:chitin binding"/>
    <property type="evidence" value="ECO:0007669"/>
    <property type="project" value="InterPro"/>
</dbReference>
<evidence type="ECO:0000259" key="2">
    <source>
        <dbReference type="PROSITE" id="PS50940"/>
    </source>
</evidence>
<organism evidence="3 4">
    <name type="scientific">Rhynocoris fuscipes</name>
    <dbReference type="NCBI Taxonomy" id="488301"/>
    <lineage>
        <taxon>Eukaryota</taxon>
        <taxon>Metazoa</taxon>
        <taxon>Ecdysozoa</taxon>
        <taxon>Arthropoda</taxon>
        <taxon>Hexapoda</taxon>
        <taxon>Insecta</taxon>
        <taxon>Pterygota</taxon>
        <taxon>Neoptera</taxon>
        <taxon>Paraneoptera</taxon>
        <taxon>Hemiptera</taxon>
        <taxon>Heteroptera</taxon>
        <taxon>Panheteroptera</taxon>
        <taxon>Cimicomorpha</taxon>
        <taxon>Reduviidae</taxon>
        <taxon>Harpactorinae</taxon>
        <taxon>Harpactorini</taxon>
        <taxon>Rhynocoris</taxon>
    </lineage>
</organism>
<dbReference type="SMART" id="SM00494">
    <property type="entry name" value="ChtBD2"/>
    <property type="match status" value="3"/>
</dbReference>
<keyword evidence="4" id="KW-1185">Reference proteome</keyword>
<feature type="signal peptide" evidence="1">
    <location>
        <begin position="1"/>
        <end position="19"/>
    </location>
</feature>
<name>A0AAW1CU43_9HEMI</name>
<keyword evidence="1" id="KW-0732">Signal</keyword>
<gene>
    <name evidence="3" type="ORF">O3M35_012476</name>
</gene>
<evidence type="ECO:0000313" key="3">
    <source>
        <dbReference type="EMBL" id="KAK9501817.1"/>
    </source>
</evidence>
<dbReference type="SUPFAM" id="SSF57625">
    <property type="entry name" value="Invertebrate chitin-binding proteins"/>
    <property type="match status" value="1"/>
</dbReference>
<dbReference type="GO" id="GO:0005576">
    <property type="term" value="C:extracellular region"/>
    <property type="evidence" value="ECO:0007669"/>
    <property type="project" value="InterPro"/>
</dbReference>
<sequence>MWKVSLSTFIILIIGSVNTLERCSSIGLFPSDDSDKFVLCSDRNGTLIRSELQCSNRTTYSGIAATCEIKDTPKIQIYNLLSSGVKRSNNEVTIKCITPGTMCTSCNELSVCGGDINPDGSETIKVLYKEKCPQDEHCAIGRGCTSDEQYPCSLGPFQCDDAGSFPDPYNCKIYHFCNPQHLDDPITVKCTSGSFSSQTMACGYSMDSDECRMRPVPLCQKLLQVGQITNNPNMYYICVKSRLQPNALTPSLHSCPPQHVFNVDTLSCITED</sequence>
<evidence type="ECO:0000313" key="4">
    <source>
        <dbReference type="Proteomes" id="UP001461498"/>
    </source>
</evidence>
<comment type="caution">
    <text evidence="3">The sequence shown here is derived from an EMBL/GenBank/DDBJ whole genome shotgun (WGS) entry which is preliminary data.</text>
</comment>
<reference evidence="3 4" key="1">
    <citation type="submission" date="2022-12" db="EMBL/GenBank/DDBJ databases">
        <title>Chromosome-level genome assembly of true bugs.</title>
        <authorList>
            <person name="Ma L."/>
            <person name="Li H."/>
        </authorList>
    </citation>
    <scope>NUCLEOTIDE SEQUENCE [LARGE SCALE GENOMIC DNA]</scope>
    <source>
        <strain evidence="3">Lab_2022b</strain>
    </source>
</reference>
<evidence type="ECO:0000256" key="1">
    <source>
        <dbReference type="SAM" id="SignalP"/>
    </source>
</evidence>
<dbReference type="InterPro" id="IPR036508">
    <property type="entry name" value="Chitin-bd_dom_sf"/>
</dbReference>
<dbReference type="InterPro" id="IPR002557">
    <property type="entry name" value="Chitin-bd_dom"/>
</dbReference>
<proteinExistence type="predicted"/>
<feature type="domain" description="Chitin-binding type-2" evidence="2">
    <location>
        <begin position="156"/>
        <end position="213"/>
    </location>
</feature>
<dbReference type="PROSITE" id="PS50940">
    <property type="entry name" value="CHIT_BIND_II"/>
    <property type="match status" value="1"/>
</dbReference>
<dbReference type="Proteomes" id="UP001461498">
    <property type="component" value="Unassembled WGS sequence"/>
</dbReference>